<dbReference type="AlphaFoldDB" id="A0A8X6L084"/>
<dbReference type="Proteomes" id="UP000887116">
    <property type="component" value="Unassembled WGS sequence"/>
</dbReference>
<name>A0A8X6L084_TRICU</name>
<reference evidence="1" key="1">
    <citation type="submission" date="2020-07" db="EMBL/GenBank/DDBJ databases">
        <title>Multicomponent nature underlies the extraordinary mechanical properties of spider dragline silk.</title>
        <authorList>
            <person name="Kono N."/>
            <person name="Nakamura H."/>
            <person name="Mori M."/>
            <person name="Yoshida Y."/>
            <person name="Ohtoshi R."/>
            <person name="Malay A.D."/>
            <person name="Moran D.A.P."/>
            <person name="Tomita M."/>
            <person name="Numata K."/>
            <person name="Arakawa K."/>
        </authorList>
    </citation>
    <scope>NUCLEOTIDE SEQUENCE</scope>
</reference>
<keyword evidence="2" id="KW-1185">Reference proteome</keyword>
<accession>A0A8X6L084</accession>
<evidence type="ECO:0000313" key="1">
    <source>
        <dbReference type="EMBL" id="GFQ90691.1"/>
    </source>
</evidence>
<organism evidence="1 2">
    <name type="scientific">Trichonephila clavata</name>
    <name type="common">Joro spider</name>
    <name type="synonym">Nephila clavata</name>
    <dbReference type="NCBI Taxonomy" id="2740835"/>
    <lineage>
        <taxon>Eukaryota</taxon>
        <taxon>Metazoa</taxon>
        <taxon>Ecdysozoa</taxon>
        <taxon>Arthropoda</taxon>
        <taxon>Chelicerata</taxon>
        <taxon>Arachnida</taxon>
        <taxon>Araneae</taxon>
        <taxon>Araneomorphae</taxon>
        <taxon>Entelegynae</taxon>
        <taxon>Araneoidea</taxon>
        <taxon>Nephilidae</taxon>
        <taxon>Trichonephila</taxon>
    </lineage>
</organism>
<comment type="caution">
    <text evidence="1">The sequence shown here is derived from an EMBL/GenBank/DDBJ whole genome shotgun (WGS) entry which is preliminary data.</text>
</comment>
<protein>
    <submittedName>
        <fullName evidence="1">Uncharacterized protein</fullName>
    </submittedName>
</protein>
<gene>
    <name evidence="1" type="ORF">TNCT_708071</name>
</gene>
<dbReference type="EMBL" id="BMAO01033613">
    <property type="protein sequence ID" value="GFQ90691.1"/>
    <property type="molecule type" value="Genomic_DNA"/>
</dbReference>
<evidence type="ECO:0000313" key="2">
    <source>
        <dbReference type="Proteomes" id="UP000887116"/>
    </source>
</evidence>
<sequence>MLTPPHSVHPPRSFLGEAREQVDVYNFVVSTACQPLDREKTARRYFLRRYHLLTRVTYREALIAVPPTSTSTLSFSCRRF</sequence>
<proteinExistence type="predicted"/>